<feature type="binding site" evidence="1">
    <location>
        <position position="55"/>
    </location>
    <ligand>
        <name>Mg(2+)</name>
        <dbReference type="ChEBI" id="CHEBI:18420"/>
        <label>2</label>
    </ligand>
</feature>
<keyword evidence="1" id="KW-0460">Magnesium</keyword>
<dbReference type="Pfam" id="PF02769">
    <property type="entry name" value="AIRS_C"/>
    <property type="match status" value="1"/>
</dbReference>
<keyword evidence="1 4" id="KW-0418">Kinase</keyword>
<dbReference type="GO" id="GO:0009228">
    <property type="term" value="P:thiamine biosynthetic process"/>
    <property type="evidence" value="ECO:0007669"/>
    <property type="project" value="UniProtKB-KW"/>
</dbReference>
<dbReference type="InterPro" id="IPR016188">
    <property type="entry name" value="PurM-like_N"/>
</dbReference>
<dbReference type="SUPFAM" id="SSF55326">
    <property type="entry name" value="PurM N-terminal domain-like"/>
    <property type="match status" value="1"/>
</dbReference>
<gene>
    <name evidence="1" type="primary">thiL</name>
    <name evidence="4" type="ORF">FHX39_001466</name>
</gene>
<evidence type="ECO:0000256" key="1">
    <source>
        <dbReference type="HAMAP-Rule" id="MF_02128"/>
    </source>
</evidence>
<feature type="binding site" evidence="1">
    <location>
        <position position="84"/>
    </location>
    <ligand>
        <name>Mg(2+)</name>
        <dbReference type="ChEBI" id="CHEBI:18420"/>
        <label>2</label>
    </ligand>
</feature>
<feature type="domain" description="PurM-like C-terminal" evidence="3">
    <location>
        <begin position="161"/>
        <end position="264"/>
    </location>
</feature>
<dbReference type="PANTHER" id="PTHR30270:SF0">
    <property type="entry name" value="THIAMINE-MONOPHOSPHATE KINASE"/>
    <property type="match status" value="1"/>
</dbReference>
<dbReference type="Pfam" id="PF00586">
    <property type="entry name" value="AIRS"/>
    <property type="match status" value="1"/>
</dbReference>
<dbReference type="InterPro" id="IPR010918">
    <property type="entry name" value="PurM-like_C_dom"/>
</dbReference>
<feature type="binding site" evidence="1">
    <location>
        <position position="318"/>
    </location>
    <ligand>
        <name>substrate</name>
    </ligand>
</feature>
<feature type="binding site" evidence="1">
    <location>
        <position position="222"/>
    </location>
    <ligand>
        <name>Mg(2+)</name>
        <dbReference type="ChEBI" id="CHEBI:18420"/>
        <label>5</label>
    </ligand>
</feature>
<dbReference type="RefSeq" id="WP_183337453.1">
    <property type="nucleotide sequence ID" value="NZ_JACHZG010000001.1"/>
</dbReference>
<comment type="pathway">
    <text evidence="1">Cofactor biosynthesis; thiamine diphosphate biosynthesis; thiamine diphosphate from thiamine phosphate: step 1/1.</text>
</comment>
<feature type="binding site" evidence="1">
    <location>
        <position position="55"/>
    </location>
    <ligand>
        <name>Mg(2+)</name>
        <dbReference type="ChEBI" id="CHEBI:18420"/>
        <label>1</label>
    </ligand>
</feature>
<reference evidence="4 5" key="1">
    <citation type="submission" date="2020-08" db="EMBL/GenBank/DDBJ databases">
        <title>Sequencing the genomes of 1000 actinobacteria strains.</title>
        <authorList>
            <person name="Klenk H.-P."/>
        </authorList>
    </citation>
    <scope>NUCLEOTIDE SEQUENCE [LARGE SCALE GENOMIC DNA]</scope>
    <source>
        <strain evidence="4 5">DSM 11053</strain>
    </source>
</reference>
<comment type="caution">
    <text evidence="4">The sequence shown here is derived from an EMBL/GenBank/DDBJ whole genome shotgun (WGS) entry which is preliminary data.</text>
</comment>
<feature type="binding site" evidence="1">
    <location>
        <begin position="131"/>
        <end position="132"/>
    </location>
    <ligand>
        <name>ATP</name>
        <dbReference type="ChEBI" id="CHEBI:30616"/>
    </ligand>
</feature>
<dbReference type="EC" id="2.7.4.16" evidence="1"/>
<feature type="binding site" evidence="1">
    <location>
        <position position="221"/>
    </location>
    <ligand>
        <name>ATP</name>
        <dbReference type="ChEBI" id="CHEBI:30616"/>
    </ligand>
</feature>
<feature type="binding site" evidence="1">
    <location>
        <position position="272"/>
    </location>
    <ligand>
        <name>substrate</name>
    </ligand>
</feature>
<name>A0A7W5JVG8_9ACTN</name>
<organism evidence="4 5">
    <name type="scientific">Microlunatus antarcticus</name>
    <dbReference type="NCBI Taxonomy" id="53388"/>
    <lineage>
        <taxon>Bacteria</taxon>
        <taxon>Bacillati</taxon>
        <taxon>Actinomycetota</taxon>
        <taxon>Actinomycetes</taxon>
        <taxon>Propionibacteriales</taxon>
        <taxon>Propionibacteriaceae</taxon>
        <taxon>Microlunatus</taxon>
    </lineage>
</organism>
<dbReference type="UniPathway" id="UPA00060">
    <property type="reaction ID" value="UER00142"/>
</dbReference>
<keyword evidence="1" id="KW-0479">Metal-binding</keyword>
<keyword evidence="1" id="KW-0547">Nucleotide-binding</keyword>
<dbReference type="SUPFAM" id="SSF56042">
    <property type="entry name" value="PurM C-terminal domain-like"/>
    <property type="match status" value="1"/>
</dbReference>
<keyword evidence="5" id="KW-1185">Reference proteome</keyword>
<proteinExistence type="inferred from homology"/>
<dbReference type="GO" id="GO:0000287">
    <property type="term" value="F:magnesium ion binding"/>
    <property type="evidence" value="ECO:0007669"/>
    <property type="project" value="UniProtKB-UniRule"/>
</dbReference>
<dbReference type="NCBIfam" id="TIGR01379">
    <property type="entry name" value="thiL"/>
    <property type="match status" value="1"/>
</dbReference>
<dbReference type="InterPro" id="IPR036921">
    <property type="entry name" value="PurM-like_N_sf"/>
</dbReference>
<dbReference type="CDD" id="cd02194">
    <property type="entry name" value="ThiL"/>
    <property type="match status" value="1"/>
</dbReference>
<dbReference type="EMBL" id="JACHZG010000001">
    <property type="protein sequence ID" value="MBB3326522.1"/>
    <property type="molecule type" value="Genomic_DNA"/>
</dbReference>
<comment type="similarity">
    <text evidence="1">Belongs to the thiamine-monophosphate kinase family.</text>
</comment>
<evidence type="ECO:0000313" key="5">
    <source>
        <dbReference type="Proteomes" id="UP000565572"/>
    </source>
</evidence>
<dbReference type="PIRSF" id="PIRSF005303">
    <property type="entry name" value="Thiam_monoph_kin"/>
    <property type="match status" value="1"/>
</dbReference>
<dbReference type="HAMAP" id="MF_02128">
    <property type="entry name" value="TMP_kinase"/>
    <property type="match status" value="1"/>
</dbReference>
<comment type="catalytic activity">
    <reaction evidence="1">
        <text>thiamine phosphate + ATP = thiamine diphosphate + ADP</text>
        <dbReference type="Rhea" id="RHEA:15913"/>
        <dbReference type="ChEBI" id="CHEBI:30616"/>
        <dbReference type="ChEBI" id="CHEBI:37575"/>
        <dbReference type="ChEBI" id="CHEBI:58937"/>
        <dbReference type="ChEBI" id="CHEBI:456216"/>
        <dbReference type="EC" id="2.7.4.16"/>
    </reaction>
</comment>
<feature type="binding site" evidence="1">
    <location>
        <position position="40"/>
    </location>
    <ligand>
        <name>Mg(2+)</name>
        <dbReference type="ChEBI" id="CHEBI:18420"/>
        <label>3</label>
    </ligand>
</feature>
<sequence length="327" mass="32997">MSPGGTGPTTLAQLGEFALIAEMVRDLPAADDVLVGPGDDGAVLAVGGSVVVSTDVLVEGVHFRRDWSGPGEIGRKAVAVNVADVEAMGARPQGVVVGFSAPGDTEVRWTLDLATGLRSECATAGVSLLGGDTTRGQQVTLSVTALGTLDGRDPVRRDGARPGDVLAVAGRLGWAAAGLLVLTRGFRSPRAVVDVQRVPDVPYGQGAVAARAGATSMVDVSDGLLADLGHVARASGVTIDVETSLLEIGEPLQTVGSATRVDPLLLVLTGGEDHALVATFPVGRVPAGWTTIGAVDDAGPDGAGVLVDGSPFAGVPGFDHFRPGARR</sequence>
<keyword evidence="1" id="KW-0784">Thiamine biosynthesis</keyword>
<evidence type="ECO:0000313" key="4">
    <source>
        <dbReference type="EMBL" id="MBB3326522.1"/>
    </source>
</evidence>
<dbReference type="PANTHER" id="PTHR30270">
    <property type="entry name" value="THIAMINE-MONOPHOSPHATE KINASE"/>
    <property type="match status" value="1"/>
</dbReference>
<feature type="binding site" evidence="1">
    <location>
        <position position="84"/>
    </location>
    <ligand>
        <name>Mg(2+)</name>
        <dbReference type="ChEBI" id="CHEBI:18420"/>
        <label>3</label>
    </ligand>
</feature>
<feature type="binding site" evidence="1">
    <location>
        <position position="54"/>
    </location>
    <ligand>
        <name>Mg(2+)</name>
        <dbReference type="ChEBI" id="CHEBI:18420"/>
        <label>1</label>
    </ligand>
</feature>
<feature type="binding site" evidence="1">
    <location>
        <position position="157"/>
    </location>
    <ligand>
        <name>ATP</name>
        <dbReference type="ChEBI" id="CHEBI:30616"/>
    </ligand>
</feature>
<comment type="function">
    <text evidence="1">Catalyzes the ATP-dependent phosphorylation of thiamine-monophosphate (TMP) to form thiamine-pyrophosphate (TPP), the active form of vitamin B1.</text>
</comment>
<accession>A0A7W5JVG8</accession>
<keyword evidence="1" id="KW-0067">ATP-binding</keyword>
<feature type="binding site" evidence="1">
    <location>
        <position position="84"/>
    </location>
    <ligand>
        <name>Mg(2+)</name>
        <dbReference type="ChEBI" id="CHEBI:18420"/>
        <label>4</label>
    </ligand>
</feature>
<dbReference type="GO" id="GO:0009229">
    <property type="term" value="P:thiamine diphosphate biosynthetic process"/>
    <property type="evidence" value="ECO:0007669"/>
    <property type="project" value="UniProtKB-UniRule"/>
</dbReference>
<evidence type="ECO:0000259" key="3">
    <source>
        <dbReference type="Pfam" id="PF02769"/>
    </source>
</evidence>
<dbReference type="InterPro" id="IPR006283">
    <property type="entry name" value="ThiL-like"/>
</dbReference>
<feature type="binding site" evidence="1">
    <location>
        <position position="62"/>
    </location>
    <ligand>
        <name>substrate</name>
    </ligand>
</feature>
<dbReference type="InterPro" id="IPR036676">
    <property type="entry name" value="PurM-like_C_sf"/>
</dbReference>
<dbReference type="GO" id="GO:0005524">
    <property type="term" value="F:ATP binding"/>
    <property type="evidence" value="ECO:0007669"/>
    <property type="project" value="UniProtKB-UniRule"/>
</dbReference>
<feature type="binding site" evidence="1">
    <location>
        <position position="53"/>
    </location>
    <ligand>
        <name>Mg(2+)</name>
        <dbReference type="ChEBI" id="CHEBI:18420"/>
        <label>4</label>
    </ligand>
</feature>
<dbReference type="Gene3D" id="3.30.1330.10">
    <property type="entry name" value="PurM-like, N-terminal domain"/>
    <property type="match status" value="1"/>
</dbReference>
<dbReference type="Proteomes" id="UP000565572">
    <property type="component" value="Unassembled WGS sequence"/>
</dbReference>
<comment type="caution">
    <text evidence="1">Lacks conserved residue(s) required for the propagation of feature annotation.</text>
</comment>
<feature type="binding site" evidence="1">
    <location>
        <position position="132"/>
    </location>
    <ligand>
        <name>Mg(2+)</name>
        <dbReference type="ChEBI" id="CHEBI:18420"/>
        <label>1</label>
    </ligand>
</feature>
<dbReference type="GO" id="GO:0009030">
    <property type="term" value="F:thiamine-phosphate kinase activity"/>
    <property type="evidence" value="ECO:0007669"/>
    <property type="project" value="UniProtKB-UniRule"/>
</dbReference>
<feature type="binding site" evidence="1">
    <location>
        <position position="219"/>
    </location>
    <ligand>
        <name>Mg(2+)</name>
        <dbReference type="ChEBI" id="CHEBI:18420"/>
        <label>3</label>
    </ligand>
</feature>
<feature type="binding site" evidence="1">
    <location>
        <position position="40"/>
    </location>
    <ligand>
        <name>Mg(2+)</name>
        <dbReference type="ChEBI" id="CHEBI:18420"/>
        <label>4</label>
    </ligand>
</feature>
<dbReference type="NCBIfam" id="NF004351">
    <property type="entry name" value="PRK05731.1-4"/>
    <property type="match status" value="1"/>
</dbReference>
<comment type="miscellaneous">
    <text evidence="1">Reaction mechanism of ThiL seems to utilize a direct, inline transfer of the gamma-phosphate of ATP to TMP rather than a phosphorylated enzyme intermediate.</text>
</comment>
<protein>
    <recommendedName>
        <fullName evidence="1">Thiamine-monophosphate kinase</fullName>
        <shortName evidence="1">TMP kinase</shortName>
        <shortName evidence="1">Thiamine-phosphate kinase</shortName>
        <ecNumber evidence="1">2.7.4.16</ecNumber>
    </recommendedName>
</protein>
<dbReference type="Gene3D" id="3.90.650.10">
    <property type="entry name" value="PurM-like C-terminal domain"/>
    <property type="match status" value="1"/>
</dbReference>
<dbReference type="AlphaFoldDB" id="A0A7W5JVG8"/>
<evidence type="ECO:0000259" key="2">
    <source>
        <dbReference type="Pfam" id="PF00586"/>
    </source>
</evidence>
<feature type="domain" description="PurM-like N-terminal" evidence="2">
    <location>
        <begin position="38"/>
        <end position="148"/>
    </location>
</feature>
<keyword evidence="1 4" id="KW-0808">Transferase</keyword>